<dbReference type="PANTHER" id="PTHR43201">
    <property type="entry name" value="ACYL-COA SYNTHETASE"/>
    <property type="match status" value="1"/>
</dbReference>
<evidence type="ECO:0000256" key="1">
    <source>
        <dbReference type="ARBA" id="ARBA00006432"/>
    </source>
</evidence>
<dbReference type="Gene3D" id="3.30.300.30">
    <property type="match status" value="1"/>
</dbReference>
<dbReference type="Pfam" id="PF13193">
    <property type="entry name" value="AMP-binding_C"/>
    <property type="match status" value="1"/>
</dbReference>
<evidence type="ECO:0000259" key="3">
    <source>
        <dbReference type="Pfam" id="PF00501"/>
    </source>
</evidence>
<proteinExistence type="inferred from homology"/>
<evidence type="ECO:0000259" key="4">
    <source>
        <dbReference type="Pfam" id="PF13193"/>
    </source>
</evidence>
<organism evidence="5 6">
    <name type="scientific">Actinomadura chibensis</name>
    <dbReference type="NCBI Taxonomy" id="392828"/>
    <lineage>
        <taxon>Bacteria</taxon>
        <taxon>Bacillati</taxon>
        <taxon>Actinomycetota</taxon>
        <taxon>Actinomycetes</taxon>
        <taxon>Streptosporangiales</taxon>
        <taxon>Thermomonosporaceae</taxon>
        <taxon>Actinomadura</taxon>
    </lineage>
</organism>
<comment type="caution">
    <text evidence="5">The sequence shown here is derived from an EMBL/GenBank/DDBJ whole genome shotgun (WGS) entry which is preliminary data.</text>
</comment>
<dbReference type="InterPro" id="IPR045851">
    <property type="entry name" value="AMP-bd_C_sf"/>
</dbReference>
<protein>
    <submittedName>
        <fullName evidence="5">Cyclohexanecarboxylate-CoA ligase</fullName>
    </submittedName>
</protein>
<accession>A0A5D0NCW3</accession>
<dbReference type="STRING" id="1220554.GCA_001552135_01879"/>
<feature type="domain" description="AMP-binding enzyme C-terminal" evidence="4">
    <location>
        <begin position="457"/>
        <end position="533"/>
    </location>
</feature>
<dbReference type="InterPro" id="IPR025110">
    <property type="entry name" value="AMP-bd_C"/>
</dbReference>
<dbReference type="Pfam" id="PF00501">
    <property type="entry name" value="AMP-binding"/>
    <property type="match status" value="1"/>
</dbReference>
<evidence type="ECO:0000256" key="2">
    <source>
        <dbReference type="ARBA" id="ARBA00022598"/>
    </source>
</evidence>
<dbReference type="InterPro" id="IPR000873">
    <property type="entry name" value="AMP-dep_synth/lig_dom"/>
</dbReference>
<name>A0A5D0NCW3_9ACTN</name>
<dbReference type="InterPro" id="IPR042099">
    <property type="entry name" value="ANL_N_sf"/>
</dbReference>
<keyword evidence="6" id="KW-1185">Reference proteome</keyword>
<feature type="domain" description="AMP-dependent synthetase/ligase" evidence="3">
    <location>
        <begin position="41"/>
        <end position="398"/>
    </location>
</feature>
<comment type="similarity">
    <text evidence="1">Belongs to the ATP-dependent AMP-binding enzyme family.</text>
</comment>
<sequence length="548" mass="58127">MGSFEFAPAPRPDGLTARYERRAHQVPVSVGALMTRNRVEFGGLPAVFDDGVELTWRELVDTAGRFAGFLSSRGVGPGDVVAWQVPNWWESLVVAYGIWAAGAISAPVVPIYREAEVAAIVSTVRPACVVTAAEFRKCRHPELVDEACRMAGWEPSVRVVLRGTATGWTPFETTVTGRGAIGVDVDPDAPALIGFTSGTTSGAKAVVHSTRGLIASPVRSTRASGTTWTDRAYMPAPVAHATGLLSAIAVPLYTGASVVLRDRWDADRAIDDIREHGVTTSAGAAVFMKELVDALDRRGIDRLPLSGGYPCGGSSIPTSLAEACEAKGLAPARAFGMTECPGVTGASPRLDPPHIRLATDGWIMPGCEVRVLGPDGAELPAGEAGEFLVRGPQLALGYVDPEHTREGFTDDGWFRTGDLGQLTAHDVGGGEPRYSCLVTGRTKEIINRGGEKISVREIEDALVRHAEVLDAAVVPAPHARLGEQPAAFVLLRPGVTVADEALSAFLRQGGLAPQKIPRIWRYVDDLPRTASGKIKKYALRESLADPAA</sequence>
<evidence type="ECO:0000313" key="6">
    <source>
        <dbReference type="Proteomes" id="UP000323380"/>
    </source>
</evidence>
<dbReference type="AlphaFoldDB" id="A0A5D0NCW3"/>
<dbReference type="GO" id="GO:0031956">
    <property type="term" value="F:medium-chain fatty acid-CoA ligase activity"/>
    <property type="evidence" value="ECO:0007669"/>
    <property type="project" value="TreeGrafter"/>
</dbReference>
<evidence type="ECO:0000313" key="5">
    <source>
        <dbReference type="EMBL" id="TYB42354.1"/>
    </source>
</evidence>
<dbReference type="SUPFAM" id="SSF56801">
    <property type="entry name" value="Acetyl-CoA synthetase-like"/>
    <property type="match status" value="1"/>
</dbReference>
<reference evidence="5 6" key="1">
    <citation type="submission" date="2019-08" db="EMBL/GenBank/DDBJ databases">
        <title>Actinomadura sp. nov. CYP1-5 isolated from mountain soil.</title>
        <authorList>
            <person name="Songsumanus A."/>
            <person name="Kuncharoen N."/>
            <person name="Kudo T."/>
            <person name="Yuki M."/>
            <person name="Igarashi Y."/>
            <person name="Tanasupawat S."/>
        </authorList>
    </citation>
    <scope>NUCLEOTIDE SEQUENCE [LARGE SCALE GENOMIC DNA]</scope>
    <source>
        <strain evidence="5 6">JCM 14158</strain>
    </source>
</reference>
<dbReference type="EMBL" id="VSFG01000008">
    <property type="protein sequence ID" value="TYB42354.1"/>
    <property type="molecule type" value="Genomic_DNA"/>
</dbReference>
<dbReference type="InterPro" id="IPR020845">
    <property type="entry name" value="AMP-binding_CS"/>
</dbReference>
<gene>
    <name evidence="5" type="ORF">FXF69_31555</name>
</gene>
<dbReference type="PROSITE" id="PS00455">
    <property type="entry name" value="AMP_BINDING"/>
    <property type="match status" value="1"/>
</dbReference>
<dbReference type="Gene3D" id="3.40.50.12780">
    <property type="entry name" value="N-terminal domain of ligase-like"/>
    <property type="match status" value="1"/>
</dbReference>
<dbReference type="RefSeq" id="WP_067887955.1">
    <property type="nucleotide sequence ID" value="NZ_VSFG01000008.1"/>
</dbReference>
<dbReference type="GO" id="GO:0006631">
    <property type="term" value="P:fatty acid metabolic process"/>
    <property type="evidence" value="ECO:0007669"/>
    <property type="project" value="TreeGrafter"/>
</dbReference>
<dbReference type="Proteomes" id="UP000323380">
    <property type="component" value="Unassembled WGS sequence"/>
</dbReference>
<dbReference type="PANTHER" id="PTHR43201:SF5">
    <property type="entry name" value="MEDIUM-CHAIN ACYL-COA LIGASE ACSF2, MITOCHONDRIAL"/>
    <property type="match status" value="1"/>
</dbReference>
<keyword evidence="2 5" id="KW-0436">Ligase</keyword>